<proteinExistence type="predicted"/>
<keyword evidence="3" id="KW-1185">Reference proteome</keyword>
<feature type="compositionally biased region" description="Basic and acidic residues" evidence="1">
    <location>
        <begin position="1"/>
        <end position="14"/>
    </location>
</feature>
<feature type="compositionally biased region" description="Basic and acidic residues" evidence="1">
    <location>
        <begin position="56"/>
        <end position="75"/>
    </location>
</feature>
<reference evidence="2 3" key="1">
    <citation type="submission" date="2024-02" db="EMBL/GenBank/DDBJ databases">
        <title>Full genome sequence of Nocardioides kribbensis.</title>
        <authorList>
            <person name="Poletto B.L."/>
            <person name="Silva G."/>
            <person name="Galante D."/>
            <person name="Campos K.R."/>
            <person name="Santos M.B.N."/>
            <person name="Sacchi C.T."/>
        </authorList>
    </citation>
    <scope>NUCLEOTIDE SEQUENCE [LARGE SCALE GENOMIC DNA]</scope>
    <source>
        <strain evidence="2 3">O4R</strain>
    </source>
</reference>
<feature type="region of interest" description="Disordered" evidence="1">
    <location>
        <begin position="1"/>
        <end position="75"/>
    </location>
</feature>
<sequence>MSHGEDEQADRPDDATTPGAGHDPDRVETRAELLPEEQEAGSDDPEAQAAAILADSDERTEAPEETRHDATPTPD</sequence>
<comment type="caution">
    <text evidence="2">The sequence shown here is derived from an EMBL/GenBank/DDBJ whole genome shotgun (WGS) entry which is preliminary data.</text>
</comment>
<feature type="compositionally biased region" description="Acidic residues" evidence="1">
    <location>
        <begin position="34"/>
        <end position="46"/>
    </location>
</feature>
<name>A0ABV1NY80_9ACTN</name>
<dbReference type="EMBL" id="JBEGDP010000008">
    <property type="protein sequence ID" value="MEQ7847476.1"/>
    <property type="molecule type" value="Genomic_DNA"/>
</dbReference>
<evidence type="ECO:0000256" key="1">
    <source>
        <dbReference type="SAM" id="MobiDB-lite"/>
    </source>
</evidence>
<accession>A0ABV1NY80</accession>
<evidence type="ECO:0000313" key="2">
    <source>
        <dbReference type="EMBL" id="MEQ7847476.1"/>
    </source>
</evidence>
<evidence type="ECO:0000313" key="3">
    <source>
        <dbReference type="Proteomes" id="UP001482520"/>
    </source>
</evidence>
<feature type="compositionally biased region" description="Basic and acidic residues" evidence="1">
    <location>
        <begin position="22"/>
        <end position="33"/>
    </location>
</feature>
<gene>
    <name evidence="2" type="ORF">V6R90_09320</name>
</gene>
<organism evidence="2 3">
    <name type="scientific">Nocardioides kribbensis</name>
    <dbReference type="NCBI Taxonomy" id="305517"/>
    <lineage>
        <taxon>Bacteria</taxon>
        <taxon>Bacillati</taxon>
        <taxon>Actinomycetota</taxon>
        <taxon>Actinomycetes</taxon>
        <taxon>Propionibacteriales</taxon>
        <taxon>Nocardioidaceae</taxon>
        <taxon>Nocardioides</taxon>
    </lineage>
</organism>
<protein>
    <submittedName>
        <fullName evidence="2">Uncharacterized protein</fullName>
    </submittedName>
</protein>
<dbReference type="RefSeq" id="WP_349500972.1">
    <property type="nucleotide sequence ID" value="NZ_JBEFCX010000230.1"/>
</dbReference>
<dbReference type="Proteomes" id="UP001482520">
    <property type="component" value="Unassembled WGS sequence"/>
</dbReference>